<dbReference type="RefSeq" id="WP_183682962.1">
    <property type="nucleotide sequence ID" value="NZ_JACHHH010000002.1"/>
</dbReference>
<evidence type="ECO:0000313" key="2">
    <source>
        <dbReference type="EMBL" id="MBB6040712.1"/>
    </source>
</evidence>
<dbReference type="InterPro" id="IPR007421">
    <property type="entry name" value="Schlafen_AlbA_2_dom"/>
</dbReference>
<dbReference type="AlphaFoldDB" id="A0A7W9W1Z3"/>
<sequence>MKIKELYPDVIAEDTEYEYKATLNPDKPIKWAKTIVGYANGNGGTMFVGVSDSGEAFGIDLDEIDKTKLLIAKINDRHIFPHAKIRYMMRSVDADAEKFVLAVNVIQADSVVRYKEGDFNETVYIKGDGNSTPASPEDIISLSKRKFGVDNETSEILYAENQWREYLDLCREYREESSIPTIKDLQNEEIVSKEGYAKSGFLMFSDDYDGDDSLICCRLWKGKDKTGIVLDSGRYKGSLAKVFKNALNFIERNTRTGWRKTESGGRDEVRAYPKEAIREALVNAIAHRDYSIAGTQIDVDIYIDRIDIVSPGSWLLPKSYDRYPIGFIPSIRRNSIIAACLDMANLMERGGTGFQTMVESYKGSAEHLQPGVLIYPGFLDLRLFDLIYEDSAMLVVQDELSDRQKVLEILRTEGSKHVKELQIVTSYKSRSQFLSEVINPLIEEGVIYRDGNAKSPKSLIKLKNK</sequence>
<dbReference type="InterPro" id="IPR038475">
    <property type="entry name" value="RecG_C_sf"/>
</dbReference>
<dbReference type="EMBL" id="JACHHH010000002">
    <property type="protein sequence ID" value="MBB6040712.1"/>
    <property type="molecule type" value="Genomic_DNA"/>
</dbReference>
<name>A0A7W9W1Z3_9FIRM</name>
<dbReference type="GeneID" id="85014232"/>
<dbReference type="Gene3D" id="3.30.950.30">
    <property type="entry name" value="Schlafen, AAA domain"/>
    <property type="match status" value="1"/>
</dbReference>
<dbReference type="Pfam" id="PF13749">
    <property type="entry name" value="HATPase_c_4"/>
    <property type="match status" value="1"/>
</dbReference>
<feature type="domain" description="Schlafen AlbA-2" evidence="1">
    <location>
        <begin position="13"/>
        <end position="134"/>
    </location>
</feature>
<dbReference type="Proteomes" id="UP000522163">
    <property type="component" value="Unassembled WGS sequence"/>
</dbReference>
<gene>
    <name evidence="2" type="ORF">HNQ46_000675</name>
</gene>
<organism evidence="2 3">
    <name type="scientific">Oribacterium sinus</name>
    <dbReference type="NCBI Taxonomy" id="237576"/>
    <lineage>
        <taxon>Bacteria</taxon>
        <taxon>Bacillati</taxon>
        <taxon>Bacillota</taxon>
        <taxon>Clostridia</taxon>
        <taxon>Lachnospirales</taxon>
        <taxon>Lachnospiraceae</taxon>
        <taxon>Oribacterium</taxon>
    </lineage>
</organism>
<dbReference type="Pfam" id="PF04326">
    <property type="entry name" value="SLFN_AlbA_2"/>
    <property type="match status" value="1"/>
</dbReference>
<dbReference type="Gene3D" id="3.30.565.60">
    <property type="match status" value="1"/>
</dbReference>
<reference evidence="2 3" key="1">
    <citation type="submission" date="2020-08" db="EMBL/GenBank/DDBJ databases">
        <title>Genomic Encyclopedia of Type Strains, Phase IV (KMG-IV): sequencing the most valuable type-strain genomes for metagenomic binning, comparative biology and taxonomic classification.</title>
        <authorList>
            <person name="Goeker M."/>
        </authorList>
    </citation>
    <scope>NUCLEOTIDE SEQUENCE [LARGE SCALE GENOMIC DNA]</scope>
    <source>
        <strain evidence="2 3">DSM 17245</strain>
    </source>
</reference>
<comment type="caution">
    <text evidence="2">The sequence shown here is derived from an EMBL/GenBank/DDBJ whole genome shotgun (WGS) entry which is preliminary data.</text>
</comment>
<evidence type="ECO:0000313" key="3">
    <source>
        <dbReference type="Proteomes" id="UP000522163"/>
    </source>
</evidence>
<protein>
    <submittedName>
        <fullName evidence="2">Putative HTH transcriptional regulator</fullName>
    </submittedName>
</protein>
<proteinExistence type="predicted"/>
<dbReference type="PANTHER" id="PTHR30595:SF6">
    <property type="entry name" value="SCHLAFEN ALBA-2 DOMAIN-CONTAINING PROTEIN"/>
    <property type="match status" value="1"/>
</dbReference>
<accession>A0A7W9W1Z3</accession>
<evidence type="ECO:0000259" key="1">
    <source>
        <dbReference type="Pfam" id="PF04326"/>
    </source>
</evidence>
<dbReference type="InterPro" id="IPR038461">
    <property type="entry name" value="Schlafen_AlbA_2_dom_sf"/>
</dbReference>
<dbReference type="PANTHER" id="PTHR30595">
    <property type="entry name" value="GLPR-RELATED TRANSCRIPTIONAL REPRESSOR"/>
    <property type="match status" value="1"/>
</dbReference>